<evidence type="ECO:0000259" key="10">
    <source>
        <dbReference type="SMART" id="SM00477"/>
    </source>
</evidence>
<dbReference type="InterPro" id="IPR040255">
    <property type="entry name" value="Non-specific_endonuclease"/>
</dbReference>
<dbReference type="EC" id="3.1.30.-" evidence="8"/>
<keyword evidence="7" id="KW-0460">Magnesium</keyword>
<sequence length="259" mass="28859">MRDSTGHNGKALFQAARFILGALLLATGVHAHPSPAPDFRECPQFFLNGSPPRIANLAQWRPRPLCYEAFAVLHSGVTKTPLLVAERMSREQLIDAQDEKRSNRFFADARLPFADRAQLEDYKGSGFDRGHMAPAANMPSTRAMAQSFSLANMVPQAPKNNQRAWAGIELATRKYVMRASGDVYVISGPVFDAKAETIGPGKVWVPDYLYKLVYDKSTGRAWAHWLENTNEARVSRPISYEELVRRTGIEFLPGVTARP</sequence>
<dbReference type="EMBL" id="BPMK01000004">
    <property type="protein sequence ID" value="GIZ51119.1"/>
    <property type="molecule type" value="Genomic_DNA"/>
</dbReference>
<feature type="domain" description="DNA/RNA non-specific endonuclease/pyrophosphatase/phosphodiesterase" evidence="11">
    <location>
        <begin position="66"/>
        <end position="258"/>
    </location>
</feature>
<evidence type="ECO:0000256" key="6">
    <source>
        <dbReference type="ARBA" id="ARBA00022801"/>
    </source>
</evidence>
<dbReference type="Proteomes" id="UP000887222">
    <property type="component" value="Unassembled WGS sequence"/>
</dbReference>
<dbReference type="Gene3D" id="3.40.570.10">
    <property type="entry name" value="Extracellular Endonuclease, subunit A"/>
    <property type="match status" value="1"/>
</dbReference>
<keyword evidence="13" id="KW-1185">Reference proteome</keyword>
<protein>
    <recommendedName>
        <fullName evidence="8">Endonuclease</fullName>
        <ecNumber evidence="8">3.1.30.-</ecNumber>
    </recommendedName>
</protein>
<comment type="caution">
    <text evidence="12">The sequence shown here is derived from an EMBL/GenBank/DDBJ whole genome shotgun (WGS) entry which is preliminary data.</text>
</comment>
<evidence type="ECO:0000256" key="7">
    <source>
        <dbReference type="ARBA" id="ARBA00022842"/>
    </source>
</evidence>
<dbReference type="InterPro" id="IPR020821">
    <property type="entry name" value="ENPP1-3/EXOG-like_nuc-like"/>
</dbReference>
<proteinExistence type="inferred from homology"/>
<comment type="similarity">
    <text evidence="2 8">Belongs to the DNA/RNA non-specific endonuclease family.</text>
</comment>
<dbReference type="SUPFAM" id="SSF54060">
    <property type="entry name" value="His-Me finger endonucleases"/>
    <property type="match status" value="1"/>
</dbReference>
<dbReference type="RefSeq" id="WP_220807293.1">
    <property type="nucleotide sequence ID" value="NZ_BPMK01000004.1"/>
</dbReference>
<feature type="chain" id="PRO_5046850190" description="Endonuclease" evidence="9">
    <location>
        <begin position="32"/>
        <end position="259"/>
    </location>
</feature>
<name>A0ABQ4Q1W2_9BURK</name>
<dbReference type="PANTHER" id="PTHR13966">
    <property type="entry name" value="ENDONUCLEASE RELATED"/>
    <property type="match status" value="1"/>
</dbReference>
<comment type="cofactor">
    <cofactor evidence="1 8">
        <name>Mg(2+)</name>
        <dbReference type="ChEBI" id="CHEBI:18420"/>
    </cofactor>
</comment>
<keyword evidence="6 8" id="KW-0378">Hydrolase</keyword>
<evidence type="ECO:0000256" key="3">
    <source>
        <dbReference type="ARBA" id="ARBA00022722"/>
    </source>
</evidence>
<accession>A0ABQ4Q1W2</accession>
<evidence type="ECO:0000256" key="1">
    <source>
        <dbReference type="ARBA" id="ARBA00001946"/>
    </source>
</evidence>
<dbReference type="InterPro" id="IPR001604">
    <property type="entry name" value="Endo_G_ENPP1-like_dom"/>
</dbReference>
<keyword evidence="9" id="KW-0732">Signal</keyword>
<evidence type="ECO:0000256" key="2">
    <source>
        <dbReference type="ARBA" id="ARBA00010052"/>
    </source>
</evidence>
<evidence type="ECO:0000259" key="11">
    <source>
        <dbReference type="SMART" id="SM00892"/>
    </source>
</evidence>
<gene>
    <name evidence="12" type="ORF">NCCP691_11330</name>
</gene>
<evidence type="ECO:0000313" key="13">
    <source>
        <dbReference type="Proteomes" id="UP000887222"/>
    </source>
</evidence>
<evidence type="ECO:0000313" key="12">
    <source>
        <dbReference type="EMBL" id="GIZ51119.1"/>
    </source>
</evidence>
<evidence type="ECO:0000256" key="4">
    <source>
        <dbReference type="ARBA" id="ARBA00022723"/>
    </source>
</evidence>
<feature type="domain" description="ENPP1-3/EXOG-like endonuclease/phosphodiesterase" evidence="10">
    <location>
        <begin position="67"/>
        <end position="258"/>
    </location>
</feature>
<dbReference type="SMART" id="SM00892">
    <property type="entry name" value="Endonuclease_NS"/>
    <property type="match status" value="1"/>
</dbReference>
<keyword evidence="3 8" id="KW-0540">Nuclease</keyword>
<evidence type="ECO:0000256" key="8">
    <source>
        <dbReference type="RuleBase" id="RU366055"/>
    </source>
</evidence>
<dbReference type="PANTHER" id="PTHR13966:SF5">
    <property type="entry name" value="ENDONUCLEASE G, MITOCHONDRIAL"/>
    <property type="match status" value="1"/>
</dbReference>
<keyword evidence="5 8" id="KW-0255">Endonuclease</keyword>
<keyword evidence="4 8" id="KW-0479">Metal-binding</keyword>
<dbReference type="Pfam" id="PF01223">
    <property type="entry name" value="Endonuclease_NS"/>
    <property type="match status" value="1"/>
</dbReference>
<dbReference type="PROSITE" id="PS01070">
    <property type="entry name" value="NUCLEASE_NON_SPEC"/>
    <property type="match status" value="1"/>
</dbReference>
<dbReference type="InterPro" id="IPR044925">
    <property type="entry name" value="His-Me_finger_sf"/>
</dbReference>
<reference evidence="12 13" key="1">
    <citation type="journal article" date="2022" name="Int. J. Syst. Evol. Microbiol.">
        <title>Noviherbaspirillum aridicola sp. nov., isolated from an arid soil in Pakistan.</title>
        <authorList>
            <person name="Khan I.U."/>
            <person name="Saqib M."/>
            <person name="Amin A."/>
            <person name="Hussain F."/>
            <person name="Li L."/>
            <person name="Liu Y.H."/>
            <person name="Fang B.Z."/>
            <person name="Ahmed I."/>
            <person name="Li W.J."/>
        </authorList>
    </citation>
    <scope>NUCLEOTIDE SEQUENCE [LARGE SCALE GENOMIC DNA]</scope>
    <source>
        <strain evidence="12 13">NCCP-691</strain>
    </source>
</reference>
<organism evidence="12 13">
    <name type="scientific">Noviherbaspirillum aridicola</name>
    <dbReference type="NCBI Taxonomy" id="2849687"/>
    <lineage>
        <taxon>Bacteria</taxon>
        <taxon>Pseudomonadati</taxon>
        <taxon>Pseudomonadota</taxon>
        <taxon>Betaproteobacteria</taxon>
        <taxon>Burkholderiales</taxon>
        <taxon>Oxalobacteraceae</taxon>
        <taxon>Noviherbaspirillum</taxon>
    </lineage>
</organism>
<dbReference type="InterPro" id="IPR044929">
    <property type="entry name" value="DNA/RNA_non-sp_Endonuclease_sf"/>
</dbReference>
<dbReference type="InterPro" id="IPR018524">
    <property type="entry name" value="DNA/RNA_endonuclease_AS"/>
</dbReference>
<evidence type="ECO:0000256" key="9">
    <source>
        <dbReference type="SAM" id="SignalP"/>
    </source>
</evidence>
<dbReference type="SMART" id="SM00477">
    <property type="entry name" value="NUC"/>
    <property type="match status" value="1"/>
</dbReference>
<feature type="signal peptide" evidence="9">
    <location>
        <begin position="1"/>
        <end position="31"/>
    </location>
</feature>
<evidence type="ECO:0000256" key="5">
    <source>
        <dbReference type="ARBA" id="ARBA00022759"/>
    </source>
</evidence>